<reference evidence="1 3" key="1">
    <citation type="submission" date="2014-06" db="EMBL/GenBank/DDBJ databases">
        <authorList>
            <person name="Le Roux F."/>
        </authorList>
    </citation>
    <scope>NUCLEOTIDE SEQUENCE</scope>
    <source>
        <strain evidence="2 3">J5-4</strain>
        <strain evidence="1">J5-5</strain>
    </source>
</reference>
<proteinExistence type="predicted"/>
<name>A0A4R2FST6_9VIBR</name>
<dbReference type="RefSeq" id="WP_048659132.1">
    <property type="nucleotide sequence ID" value="NZ_AP025479.1"/>
</dbReference>
<evidence type="ECO:0000313" key="2">
    <source>
        <dbReference type="EMBL" id="CDT14508.1"/>
    </source>
</evidence>
<evidence type="ECO:0000313" key="3">
    <source>
        <dbReference type="Proteomes" id="UP000049077"/>
    </source>
</evidence>
<dbReference type="GeneID" id="93903553"/>
<protein>
    <recommendedName>
        <fullName evidence="5">DUF2513 domain-containing protein</fullName>
    </recommendedName>
</protein>
<dbReference type="Proteomes" id="UP000049495">
    <property type="component" value="Unassembled WGS sequence"/>
</dbReference>
<evidence type="ECO:0000313" key="1">
    <source>
        <dbReference type="EMBL" id="CDS95172.1"/>
    </source>
</evidence>
<evidence type="ECO:0008006" key="5">
    <source>
        <dbReference type="Google" id="ProtNLM"/>
    </source>
</evidence>
<keyword evidence="3" id="KW-1185">Reference proteome</keyword>
<accession>A0A4R2FST6</accession>
<dbReference type="EMBL" id="CCJV01000020">
    <property type="protein sequence ID" value="CDS95172.1"/>
    <property type="molecule type" value="Genomic_DNA"/>
</dbReference>
<dbReference type="Proteomes" id="UP000049077">
    <property type="component" value="Unassembled WGS sequence"/>
</dbReference>
<dbReference type="AlphaFoldDB" id="A0A4R2FST6"/>
<evidence type="ECO:0000313" key="4">
    <source>
        <dbReference type="Proteomes" id="UP000049495"/>
    </source>
</evidence>
<dbReference type="OrthoDB" id="307608at2"/>
<sequence length="140" mass="15653">MRIDYEYLNNVLTLILDSGKSDFKLNVAPFQALWPKDDEQALDKLVFHLEILADQNCLESALTKKDGIGFRRTGSGWIVSIIPLRLTAHGHQFAADLTKPTVIDQLKTSFSDAGPNEVVKIAFALSKNVLEKKLKQLTDL</sequence>
<dbReference type="EMBL" id="CCJX01000060">
    <property type="protein sequence ID" value="CDT14508.1"/>
    <property type="molecule type" value="Genomic_DNA"/>
</dbReference>
<organism evidence="1 4">
    <name type="scientific">Vibrio crassostreae</name>
    <dbReference type="NCBI Taxonomy" id="246167"/>
    <lineage>
        <taxon>Bacteria</taxon>
        <taxon>Pseudomonadati</taxon>
        <taxon>Pseudomonadota</taxon>
        <taxon>Gammaproteobacteria</taxon>
        <taxon>Vibrionales</taxon>
        <taxon>Vibrionaceae</taxon>
        <taxon>Vibrio</taxon>
    </lineage>
</organism>
<gene>
    <name evidence="2" type="ORF">VCR4J5_1520013</name>
    <name evidence="1" type="ORF">VCR5J5_1160013</name>
</gene>
<reference evidence="4" key="2">
    <citation type="submission" date="2014-06" db="EMBL/GenBank/DDBJ databases">
        <authorList>
            <person name="Le Roux Frederique"/>
        </authorList>
    </citation>
    <scope>NUCLEOTIDE SEQUENCE [LARGE SCALE GENOMIC DNA]</scope>
    <source>
        <strain evidence="4">J5-5</strain>
    </source>
</reference>
<comment type="caution">
    <text evidence="1">The sequence shown here is derived from an EMBL/GenBank/DDBJ whole genome shotgun (WGS) entry which is preliminary data.</text>
</comment>